<reference evidence="8 9" key="1">
    <citation type="journal article" date="2004" name="Appl. Environ. Microbiol.">
        <title>Mineralization of individual congeners of linear alkylbenzenesulfonate by defined pairs of heterotrophic bacteria.</title>
        <authorList>
            <person name="Schleheck D."/>
            <person name="Knepper T.P."/>
            <person name="Fischer K."/>
            <person name="Cook A.M."/>
        </authorList>
    </citation>
    <scope>NUCLEOTIDE SEQUENCE [LARGE SCALE GENOMIC DNA]</scope>
    <source>
        <strain evidence="9">DSM 14801 / SPH-1</strain>
    </source>
</reference>
<dbReference type="GO" id="GO:0005829">
    <property type="term" value="C:cytosol"/>
    <property type="evidence" value="ECO:0007669"/>
    <property type="project" value="TreeGrafter"/>
</dbReference>
<sequence length="342" mass="37662">MAHMARNLQDRPMHSQPHPDAGPAMKLHQMRYLVAVAGCGSVRAASRALGITQSAITQALRELEEGHRLALFERQSSGIVLTPAGRTLLRHAQLITGQMAQAEDEMARLRDTCAVARLSVGVTPWVGQSLLPHVLRAFRAELPQVRLELFEGLSAVAHPRLREGTLDLLIGRVPSGPSGGDLHGTPLFRYDATVVARTGHPLAGARSLAELMDCDWLLNYTPPEEDDLVRRLFLRHGLPVPVGHIHLVHSASLLLHLIVHSDMLSLCPWPLIESGVPQGTLVPLSLREQFEPHTVGVVQRGHGPLPWVAERFVHHLMEQVHACRHSPDPVLQRVFRSIDVLA</sequence>
<dbReference type="AlphaFoldDB" id="A9BN68"/>
<dbReference type="EMBL" id="CP000884">
    <property type="protein sequence ID" value="ABX37763.1"/>
    <property type="molecule type" value="Genomic_DNA"/>
</dbReference>
<keyword evidence="3" id="KW-0238">DNA-binding</keyword>
<feature type="domain" description="HTH lysR-type" evidence="7">
    <location>
        <begin position="25"/>
        <end position="82"/>
    </location>
</feature>
<dbReference type="SUPFAM" id="SSF46785">
    <property type="entry name" value="Winged helix' DNA-binding domain"/>
    <property type="match status" value="1"/>
</dbReference>
<evidence type="ECO:0000313" key="8">
    <source>
        <dbReference type="EMBL" id="ABX37763.1"/>
    </source>
</evidence>
<reference evidence="9" key="2">
    <citation type="submission" date="2007-11" db="EMBL/GenBank/DDBJ databases">
        <title>Complete sequence of Delftia acidovorans DSM 14801 / SPH-1.</title>
        <authorList>
            <person name="Copeland A."/>
            <person name="Lucas S."/>
            <person name="Lapidus A."/>
            <person name="Barry K."/>
            <person name="Glavina del Rio T."/>
            <person name="Dalin E."/>
            <person name="Tice H."/>
            <person name="Pitluck S."/>
            <person name="Lowry S."/>
            <person name="Clum A."/>
            <person name="Schmutz J."/>
            <person name="Larimer F."/>
            <person name="Land M."/>
            <person name="Hauser L."/>
            <person name="Kyrpides N."/>
            <person name="Kim E."/>
            <person name="Schleheck D."/>
            <person name="Richardson P."/>
        </authorList>
    </citation>
    <scope>NUCLEOTIDE SEQUENCE [LARGE SCALE GENOMIC DNA]</scope>
    <source>
        <strain evidence="9">DSM 14801 / SPH-1</strain>
    </source>
</reference>
<keyword evidence="2" id="KW-0805">Transcription regulation</keyword>
<keyword evidence="5" id="KW-0175">Coiled coil</keyword>
<dbReference type="SUPFAM" id="SSF53850">
    <property type="entry name" value="Periplasmic binding protein-like II"/>
    <property type="match status" value="1"/>
</dbReference>
<dbReference type="FunFam" id="1.10.10.10:FF:000001">
    <property type="entry name" value="LysR family transcriptional regulator"/>
    <property type="match status" value="1"/>
</dbReference>
<dbReference type="Gene3D" id="3.40.190.10">
    <property type="entry name" value="Periplasmic binding protein-like II"/>
    <property type="match status" value="2"/>
</dbReference>
<feature type="region of interest" description="Disordered" evidence="6">
    <location>
        <begin position="1"/>
        <end position="23"/>
    </location>
</feature>
<feature type="coiled-coil region" evidence="5">
    <location>
        <begin position="92"/>
        <end position="119"/>
    </location>
</feature>
<proteinExistence type="inferred from homology"/>
<protein>
    <submittedName>
        <fullName evidence="8">Transcriptional regulator, LysR family</fullName>
    </submittedName>
</protein>
<gene>
    <name evidence="8" type="ordered locus">Daci_5134</name>
</gene>
<dbReference type="Pfam" id="PF03466">
    <property type="entry name" value="LysR_substrate"/>
    <property type="match status" value="1"/>
</dbReference>
<dbReference type="HOGENOM" id="CLU_039613_6_0_4"/>
<dbReference type="eggNOG" id="COG0583">
    <property type="taxonomic scope" value="Bacteria"/>
</dbReference>
<evidence type="ECO:0000259" key="7">
    <source>
        <dbReference type="PROSITE" id="PS50931"/>
    </source>
</evidence>
<dbReference type="Pfam" id="PF00126">
    <property type="entry name" value="HTH_1"/>
    <property type="match status" value="1"/>
</dbReference>
<dbReference type="Gene3D" id="1.10.10.10">
    <property type="entry name" value="Winged helix-like DNA-binding domain superfamily/Winged helix DNA-binding domain"/>
    <property type="match status" value="1"/>
</dbReference>
<dbReference type="PROSITE" id="PS50931">
    <property type="entry name" value="HTH_LYSR"/>
    <property type="match status" value="1"/>
</dbReference>
<keyword evidence="4" id="KW-0804">Transcription</keyword>
<dbReference type="PANTHER" id="PTHR30419">
    <property type="entry name" value="HTH-TYPE TRANSCRIPTIONAL REGULATOR YBHD"/>
    <property type="match status" value="1"/>
</dbReference>
<evidence type="ECO:0000256" key="2">
    <source>
        <dbReference type="ARBA" id="ARBA00023015"/>
    </source>
</evidence>
<dbReference type="InterPro" id="IPR005119">
    <property type="entry name" value="LysR_subst-bd"/>
</dbReference>
<dbReference type="InterPro" id="IPR036388">
    <property type="entry name" value="WH-like_DNA-bd_sf"/>
</dbReference>
<dbReference type="KEGG" id="dac:Daci_5134"/>
<comment type="similarity">
    <text evidence="1">Belongs to the LysR transcriptional regulatory family.</text>
</comment>
<evidence type="ECO:0000256" key="6">
    <source>
        <dbReference type="SAM" id="MobiDB-lite"/>
    </source>
</evidence>
<dbReference type="InterPro" id="IPR036390">
    <property type="entry name" value="WH_DNA-bd_sf"/>
</dbReference>
<dbReference type="GO" id="GO:0003677">
    <property type="term" value="F:DNA binding"/>
    <property type="evidence" value="ECO:0007669"/>
    <property type="project" value="UniProtKB-KW"/>
</dbReference>
<evidence type="ECO:0000256" key="5">
    <source>
        <dbReference type="SAM" id="Coils"/>
    </source>
</evidence>
<dbReference type="Proteomes" id="UP000000784">
    <property type="component" value="Chromosome"/>
</dbReference>
<evidence type="ECO:0000256" key="3">
    <source>
        <dbReference type="ARBA" id="ARBA00023125"/>
    </source>
</evidence>
<dbReference type="InterPro" id="IPR000847">
    <property type="entry name" value="LysR_HTH_N"/>
</dbReference>
<evidence type="ECO:0000256" key="4">
    <source>
        <dbReference type="ARBA" id="ARBA00023163"/>
    </source>
</evidence>
<dbReference type="STRING" id="398578.Daci_5134"/>
<dbReference type="GO" id="GO:0003700">
    <property type="term" value="F:DNA-binding transcription factor activity"/>
    <property type="evidence" value="ECO:0007669"/>
    <property type="project" value="InterPro"/>
</dbReference>
<dbReference type="InterPro" id="IPR050950">
    <property type="entry name" value="HTH-type_LysR_regulators"/>
</dbReference>
<accession>A9BN68</accession>
<organism evidence="8 9">
    <name type="scientific">Delftia acidovorans (strain DSM 14801 / SPH-1)</name>
    <dbReference type="NCBI Taxonomy" id="398578"/>
    <lineage>
        <taxon>Bacteria</taxon>
        <taxon>Pseudomonadati</taxon>
        <taxon>Pseudomonadota</taxon>
        <taxon>Betaproteobacteria</taxon>
        <taxon>Burkholderiales</taxon>
        <taxon>Comamonadaceae</taxon>
        <taxon>Delftia</taxon>
    </lineage>
</organism>
<name>A9BN68_DELAS</name>
<evidence type="ECO:0000313" key="9">
    <source>
        <dbReference type="Proteomes" id="UP000000784"/>
    </source>
</evidence>
<evidence type="ECO:0000256" key="1">
    <source>
        <dbReference type="ARBA" id="ARBA00009437"/>
    </source>
</evidence>
<dbReference type="PANTHER" id="PTHR30419:SF30">
    <property type="entry name" value="LYSR FAMILY TRANSCRIPTIONAL REGULATOR"/>
    <property type="match status" value="1"/>
</dbReference>
<keyword evidence="9" id="KW-1185">Reference proteome</keyword>